<feature type="transmembrane region" description="Helical" evidence="1">
    <location>
        <begin position="36"/>
        <end position="58"/>
    </location>
</feature>
<dbReference type="EMBL" id="JACZEP010000005">
    <property type="protein sequence ID" value="MBE1206161.1"/>
    <property type="molecule type" value="Genomic_DNA"/>
</dbReference>
<keyword evidence="1" id="KW-0812">Transmembrane</keyword>
<accession>A0ABR9GR52</accession>
<dbReference type="Pfam" id="PF09835">
    <property type="entry name" value="DUF2062"/>
    <property type="match status" value="1"/>
</dbReference>
<dbReference type="InterPro" id="IPR018639">
    <property type="entry name" value="DUF2062"/>
</dbReference>
<evidence type="ECO:0000259" key="2">
    <source>
        <dbReference type="Pfam" id="PF09835"/>
    </source>
</evidence>
<sequence length="189" mass="20819">MLFKRRTQARLGDRIRGFLWPRRSFLRSARYFTKRVLRLTAAPHAVAAGVAAGVFASFLPFVGFHFLIAAIAAFLLRGNIVASALGTAIGNPITFPFIWAATLGLGRYILYGQNPGNLVPLQLGQVMTQLDIVQLWEPLIKPMTVGGIPLGVLVAVVFYSLTRSALVAFRERRRMKFAARPHRASGSLL</sequence>
<feature type="transmembrane region" description="Helical" evidence="1">
    <location>
        <begin position="64"/>
        <end position="86"/>
    </location>
</feature>
<evidence type="ECO:0000313" key="4">
    <source>
        <dbReference type="Proteomes" id="UP000598227"/>
    </source>
</evidence>
<gene>
    <name evidence="3" type="ORF">IHE39_17855</name>
</gene>
<keyword evidence="4" id="KW-1185">Reference proteome</keyword>
<evidence type="ECO:0000313" key="3">
    <source>
        <dbReference type="EMBL" id="MBE1206161.1"/>
    </source>
</evidence>
<keyword evidence="1" id="KW-1133">Transmembrane helix</keyword>
<proteinExistence type="predicted"/>
<protein>
    <submittedName>
        <fullName evidence="3">DUF2062 domain-containing protein</fullName>
    </submittedName>
</protein>
<keyword evidence="1" id="KW-0472">Membrane</keyword>
<feature type="transmembrane region" description="Helical" evidence="1">
    <location>
        <begin position="93"/>
        <end position="111"/>
    </location>
</feature>
<feature type="domain" description="DUF2062" evidence="2">
    <location>
        <begin position="27"/>
        <end position="174"/>
    </location>
</feature>
<dbReference type="PANTHER" id="PTHR40547">
    <property type="entry name" value="SLL0298 PROTEIN"/>
    <property type="match status" value="1"/>
</dbReference>
<evidence type="ECO:0000256" key="1">
    <source>
        <dbReference type="SAM" id="Phobius"/>
    </source>
</evidence>
<dbReference type="Proteomes" id="UP000598227">
    <property type="component" value="Unassembled WGS sequence"/>
</dbReference>
<name>A0ABR9GR52_9HYPH</name>
<reference evidence="3 4" key="1">
    <citation type="submission" date="2020-09" db="EMBL/GenBank/DDBJ databases">
        <title>Draft Genome Sequence of Aminobacter carboxidus type strain DSM 1086, a soil Gram-negative carboxydobacterium.</title>
        <authorList>
            <person name="Turrini P."/>
            <person name="Tescari M."/>
            <person name="Artuso I."/>
            <person name="Lugli G.A."/>
            <person name="Frangipani E."/>
            <person name="Ventura M."/>
            <person name="Visca P."/>
        </authorList>
    </citation>
    <scope>NUCLEOTIDE SEQUENCE [LARGE SCALE GENOMIC DNA]</scope>
    <source>
        <strain evidence="3 4">DSM 1086</strain>
    </source>
</reference>
<organism evidence="3 4">
    <name type="scientific">Aminobacter carboxidus</name>
    <dbReference type="NCBI Taxonomy" id="376165"/>
    <lineage>
        <taxon>Bacteria</taxon>
        <taxon>Pseudomonadati</taxon>
        <taxon>Pseudomonadota</taxon>
        <taxon>Alphaproteobacteria</taxon>
        <taxon>Hyphomicrobiales</taxon>
        <taxon>Phyllobacteriaceae</taxon>
        <taxon>Aminobacter</taxon>
    </lineage>
</organism>
<dbReference type="PANTHER" id="PTHR40547:SF1">
    <property type="entry name" value="SLL0298 PROTEIN"/>
    <property type="match status" value="1"/>
</dbReference>
<comment type="caution">
    <text evidence="3">The sequence shown here is derived from an EMBL/GenBank/DDBJ whole genome shotgun (WGS) entry which is preliminary data.</text>
</comment>
<feature type="transmembrane region" description="Helical" evidence="1">
    <location>
        <begin position="148"/>
        <end position="169"/>
    </location>
</feature>